<comment type="similarity">
    <text evidence="3 11">Belongs to the cytochrome P450 family.</text>
</comment>
<comment type="cofactor">
    <cofactor evidence="1 10">
        <name>heme</name>
        <dbReference type="ChEBI" id="CHEBI:30413"/>
    </cofactor>
</comment>
<evidence type="ECO:0000256" key="8">
    <source>
        <dbReference type="ARBA" id="ARBA00023033"/>
    </source>
</evidence>
<reference evidence="14" key="1">
    <citation type="journal article" date="2019" name="Curr. Biol.">
        <title>Genome Sequence of Striga asiatica Provides Insight into the Evolution of Plant Parasitism.</title>
        <authorList>
            <person name="Yoshida S."/>
            <person name="Kim S."/>
            <person name="Wafula E.K."/>
            <person name="Tanskanen J."/>
            <person name="Kim Y.M."/>
            <person name="Honaas L."/>
            <person name="Yang Z."/>
            <person name="Spallek T."/>
            <person name="Conn C.E."/>
            <person name="Ichihashi Y."/>
            <person name="Cheong K."/>
            <person name="Cui S."/>
            <person name="Der J.P."/>
            <person name="Gundlach H."/>
            <person name="Jiao Y."/>
            <person name="Hori C."/>
            <person name="Ishida J.K."/>
            <person name="Kasahara H."/>
            <person name="Kiba T."/>
            <person name="Kim M.S."/>
            <person name="Koo N."/>
            <person name="Laohavisit A."/>
            <person name="Lee Y.H."/>
            <person name="Lumba S."/>
            <person name="McCourt P."/>
            <person name="Mortimer J.C."/>
            <person name="Mutuku J.M."/>
            <person name="Nomura T."/>
            <person name="Sasaki-Sekimoto Y."/>
            <person name="Seto Y."/>
            <person name="Wang Y."/>
            <person name="Wakatake T."/>
            <person name="Sakakibara H."/>
            <person name="Demura T."/>
            <person name="Yamaguchi S."/>
            <person name="Yoneyama K."/>
            <person name="Manabe R.I."/>
            <person name="Nelson D.C."/>
            <person name="Schulman A.H."/>
            <person name="Timko M.P."/>
            <person name="dePamphilis C.W."/>
            <person name="Choi D."/>
            <person name="Shirasu K."/>
        </authorList>
    </citation>
    <scope>NUCLEOTIDE SEQUENCE [LARGE SCALE GENOMIC DNA]</scope>
    <source>
        <strain evidence="14">cv. UVA1</strain>
    </source>
</reference>
<evidence type="ECO:0000256" key="12">
    <source>
        <dbReference type="SAM" id="Phobius"/>
    </source>
</evidence>
<keyword evidence="7 10" id="KW-0408">Iron</keyword>
<dbReference type="Gene3D" id="1.10.630.10">
    <property type="entry name" value="Cytochrome P450"/>
    <property type="match status" value="1"/>
</dbReference>
<evidence type="ECO:0000256" key="10">
    <source>
        <dbReference type="PIRSR" id="PIRSR602401-1"/>
    </source>
</evidence>
<dbReference type="GO" id="GO:0020037">
    <property type="term" value="F:heme binding"/>
    <property type="evidence" value="ECO:0007669"/>
    <property type="project" value="InterPro"/>
</dbReference>
<dbReference type="Proteomes" id="UP000325081">
    <property type="component" value="Unassembled WGS sequence"/>
</dbReference>
<keyword evidence="12" id="KW-1133">Transmembrane helix</keyword>
<evidence type="ECO:0000256" key="5">
    <source>
        <dbReference type="ARBA" id="ARBA00022723"/>
    </source>
</evidence>
<sequence length="513" mass="58601">MAWFWTILISLIIILLWSLHFKLLPKMKQHKKNPPSPKALPLLGHLHLLGPKPHQDIHRLAQKHGPIMLLRFGLRPTFVVSSPSYAELALKTHGHVFVNKATQQGFYYISYGQRDIAFGPYGPYWRSMRKLVTVNLVNASKIVQFRAMRRAELWNMVGSIRWAGLKLEPVDLSAMVSGLIGDMTCLMVFGRKYDDGDLDEKLGFKGLKREALRLMAVPNFGDFFPFLRKLDLQGLDRRMKELVKTFDGFLERIIDEHREVNSSSEHCSDEGEENYKERSGDFVDTMMGILESGEAGFEFNRRHVKAVLLNMLFGATDSSSSAIESALSELIKHPYFMTKLQNELQQVVGMDKRVEEPHLNELPYLDSVVKETFRLHPPSPLLIHESVENCTLDGYYVAKGSRLIINTKSIGRDPSTWEEAEVFNPERFVGRNVDVWGQDFELLPFGSGRRGCPAMQLGLTVVKLVVAQLVHCFDWELPDGLLPSDLDMEEHFGLVVSRERHLKAIPKYRLLID</sequence>
<dbReference type="InterPro" id="IPR036396">
    <property type="entry name" value="Cyt_P450_sf"/>
</dbReference>
<keyword evidence="4 10" id="KW-0349">Heme</keyword>
<evidence type="ECO:0000256" key="1">
    <source>
        <dbReference type="ARBA" id="ARBA00001971"/>
    </source>
</evidence>
<dbReference type="EMBL" id="BKCP01004960">
    <property type="protein sequence ID" value="GER35189.1"/>
    <property type="molecule type" value="Genomic_DNA"/>
</dbReference>
<dbReference type="OrthoDB" id="2789670at2759"/>
<dbReference type="InterPro" id="IPR002401">
    <property type="entry name" value="Cyt_P450_E_grp-I"/>
</dbReference>
<feature type="binding site" description="axial binding residue" evidence="10">
    <location>
        <position position="452"/>
    </location>
    <ligand>
        <name>heme</name>
        <dbReference type="ChEBI" id="CHEBI:30413"/>
    </ligand>
    <ligandPart>
        <name>Fe</name>
        <dbReference type="ChEBI" id="CHEBI:18248"/>
    </ligandPart>
</feature>
<dbReference type="InterPro" id="IPR001128">
    <property type="entry name" value="Cyt_P450"/>
</dbReference>
<dbReference type="PRINTS" id="PR00385">
    <property type="entry name" value="P450"/>
</dbReference>
<dbReference type="AlphaFoldDB" id="A0A5A7PQZ3"/>
<evidence type="ECO:0000313" key="14">
    <source>
        <dbReference type="Proteomes" id="UP000325081"/>
    </source>
</evidence>
<dbReference type="FunFam" id="1.10.630.10:FF:000126">
    <property type="entry name" value="Predicted protein"/>
    <property type="match status" value="1"/>
</dbReference>
<proteinExistence type="inferred from homology"/>
<comment type="subcellular location">
    <subcellularLocation>
        <location evidence="2">Membrane</location>
        <topology evidence="2">Single-pass membrane protein</topology>
    </subcellularLocation>
</comment>
<dbReference type="PANTHER" id="PTHR47943:SF2">
    <property type="entry name" value="CYTOCHROME P450"/>
    <property type="match status" value="1"/>
</dbReference>
<dbReference type="GO" id="GO:0016705">
    <property type="term" value="F:oxidoreductase activity, acting on paired donors, with incorporation or reduction of molecular oxygen"/>
    <property type="evidence" value="ECO:0007669"/>
    <property type="project" value="InterPro"/>
</dbReference>
<dbReference type="PROSITE" id="PS00086">
    <property type="entry name" value="CYTOCHROME_P450"/>
    <property type="match status" value="1"/>
</dbReference>
<comment type="caution">
    <text evidence="13">The sequence shown here is derived from an EMBL/GenBank/DDBJ whole genome shotgun (WGS) entry which is preliminary data.</text>
</comment>
<dbReference type="GO" id="GO:0004497">
    <property type="term" value="F:monooxygenase activity"/>
    <property type="evidence" value="ECO:0007669"/>
    <property type="project" value="UniProtKB-KW"/>
</dbReference>
<dbReference type="PRINTS" id="PR00463">
    <property type="entry name" value="EP450I"/>
</dbReference>
<evidence type="ECO:0000256" key="9">
    <source>
        <dbReference type="ARBA" id="ARBA00023136"/>
    </source>
</evidence>
<dbReference type="Pfam" id="PF00067">
    <property type="entry name" value="p450"/>
    <property type="match status" value="1"/>
</dbReference>
<evidence type="ECO:0000313" key="13">
    <source>
        <dbReference type="EMBL" id="GER35189.1"/>
    </source>
</evidence>
<name>A0A5A7PQZ3_STRAF</name>
<dbReference type="SUPFAM" id="SSF48264">
    <property type="entry name" value="Cytochrome P450"/>
    <property type="match status" value="1"/>
</dbReference>
<evidence type="ECO:0000256" key="3">
    <source>
        <dbReference type="ARBA" id="ARBA00010617"/>
    </source>
</evidence>
<dbReference type="GO" id="GO:0016020">
    <property type="term" value="C:membrane"/>
    <property type="evidence" value="ECO:0007669"/>
    <property type="project" value="UniProtKB-SubCell"/>
</dbReference>
<dbReference type="InterPro" id="IPR017972">
    <property type="entry name" value="Cyt_P450_CS"/>
</dbReference>
<evidence type="ECO:0000256" key="4">
    <source>
        <dbReference type="ARBA" id="ARBA00022617"/>
    </source>
</evidence>
<dbReference type="CDD" id="cd11072">
    <property type="entry name" value="CYP71-like"/>
    <property type="match status" value="1"/>
</dbReference>
<keyword evidence="8 11" id="KW-0503">Monooxygenase</keyword>
<dbReference type="PANTHER" id="PTHR47943">
    <property type="entry name" value="CYTOCHROME P450 93A3-LIKE"/>
    <property type="match status" value="1"/>
</dbReference>
<keyword evidence="6 11" id="KW-0560">Oxidoreductase</keyword>
<organism evidence="13 14">
    <name type="scientific">Striga asiatica</name>
    <name type="common">Asiatic witchweed</name>
    <name type="synonym">Buchnera asiatica</name>
    <dbReference type="NCBI Taxonomy" id="4170"/>
    <lineage>
        <taxon>Eukaryota</taxon>
        <taxon>Viridiplantae</taxon>
        <taxon>Streptophyta</taxon>
        <taxon>Embryophyta</taxon>
        <taxon>Tracheophyta</taxon>
        <taxon>Spermatophyta</taxon>
        <taxon>Magnoliopsida</taxon>
        <taxon>eudicotyledons</taxon>
        <taxon>Gunneridae</taxon>
        <taxon>Pentapetalae</taxon>
        <taxon>asterids</taxon>
        <taxon>lamiids</taxon>
        <taxon>Lamiales</taxon>
        <taxon>Orobanchaceae</taxon>
        <taxon>Buchnereae</taxon>
        <taxon>Striga</taxon>
    </lineage>
</organism>
<feature type="transmembrane region" description="Helical" evidence="12">
    <location>
        <begin position="6"/>
        <end position="24"/>
    </location>
</feature>
<accession>A0A5A7PQZ3</accession>
<keyword evidence="12" id="KW-0812">Transmembrane</keyword>
<protein>
    <submittedName>
        <fullName evidence="13">Cytochrome P450 CYP736A54</fullName>
    </submittedName>
</protein>
<gene>
    <name evidence="13" type="ORF">STAS_11445</name>
</gene>
<evidence type="ECO:0000256" key="7">
    <source>
        <dbReference type="ARBA" id="ARBA00023004"/>
    </source>
</evidence>
<evidence type="ECO:0000256" key="11">
    <source>
        <dbReference type="RuleBase" id="RU000461"/>
    </source>
</evidence>
<dbReference type="GO" id="GO:0005506">
    <property type="term" value="F:iron ion binding"/>
    <property type="evidence" value="ECO:0007669"/>
    <property type="project" value="InterPro"/>
</dbReference>
<evidence type="ECO:0000256" key="6">
    <source>
        <dbReference type="ARBA" id="ARBA00023002"/>
    </source>
</evidence>
<keyword evidence="9 12" id="KW-0472">Membrane</keyword>
<keyword evidence="14" id="KW-1185">Reference proteome</keyword>
<evidence type="ECO:0000256" key="2">
    <source>
        <dbReference type="ARBA" id="ARBA00004167"/>
    </source>
</evidence>
<keyword evidence="5 10" id="KW-0479">Metal-binding</keyword>